<keyword evidence="2" id="KW-1185">Reference proteome</keyword>
<accession>A0ACC4AIS5</accession>
<comment type="caution">
    <text evidence="1">The sequence shown here is derived from an EMBL/GenBank/DDBJ whole genome shotgun (WGS) entry which is preliminary data.</text>
</comment>
<organism evidence="1 2">
    <name type="scientific">Populus alba</name>
    <name type="common">White poplar</name>
    <dbReference type="NCBI Taxonomy" id="43335"/>
    <lineage>
        <taxon>Eukaryota</taxon>
        <taxon>Viridiplantae</taxon>
        <taxon>Streptophyta</taxon>
        <taxon>Embryophyta</taxon>
        <taxon>Tracheophyta</taxon>
        <taxon>Spermatophyta</taxon>
        <taxon>Magnoliopsida</taxon>
        <taxon>eudicotyledons</taxon>
        <taxon>Gunneridae</taxon>
        <taxon>Pentapetalae</taxon>
        <taxon>rosids</taxon>
        <taxon>fabids</taxon>
        <taxon>Malpighiales</taxon>
        <taxon>Salicaceae</taxon>
        <taxon>Saliceae</taxon>
        <taxon>Populus</taxon>
    </lineage>
</organism>
<sequence>MMDFKNRVENHVVKARTGCLESPVTHLSALAIGCEAGRQENIESHENGRKLWTSENNFRFRRQKRDDKGPSVPHSHGASVPFPSFLALPPAVAGRADEAKYEVEFSWGTRRPVVEAPIGEPVDNSPVLLLAPKRTYRKDPLNDFKRYTGGWNISDRHYWASVGFTAAPLFAIAAVWFLVFGLCLLIGCLCHFCCKRQRYGYSQTAYALSLVFLILFSICAMIGCVVLYTAQERFHKSTTETLEYVVNQADTTVDKLRAVSDFIASAKLVGVDEVFLPSNVQTDIDQIGTRINSSASVLADKTVDNSEDIKDLLDSVRVALITTAAIMLLLTFLGFLFSIFGMQFLVYILVIVGWILVAGTFILCGTFLLLHNVAGDTCVAMDHWVHNPTAHTALDDILPCVDQATTQDTLIKSKEITSQLVEVVNQVITNVSNLNFSPNFKPMYINQSGPLVPILCNPFYADLTIRPCSAGEVDLTNATQVWSSYVCQVSPTGICATTGRLTPAFFSQMSAAINVSYGLNNYAPFLMELGDCTFARETFSDIYKDHCPGLRRYSRWIYIGLVMVSTAVMLSLIFWVIYGRERRHRVYSKQLVSESAQGSERAKNS</sequence>
<reference evidence="1 2" key="1">
    <citation type="journal article" date="2024" name="Plant Biotechnol. J.">
        <title>Genome and CRISPR/Cas9 system of a widespread forest tree (Populus alba) in the world.</title>
        <authorList>
            <person name="Liu Y.J."/>
            <person name="Jiang P.F."/>
            <person name="Han X.M."/>
            <person name="Li X.Y."/>
            <person name="Wang H.M."/>
            <person name="Wang Y.J."/>
            <person name="Wang X.X."/>
            <person name="Zeng Q.Y."/>
        </authorList>
    </citation>
    <scope>NUCLEOTIDE SEQUENCE [LARGE SCALE GENOMIC DNA]</scope>
    <source>
        <strain evidence="2">cv. PAL-ZL1</strain>
    </source>
</reference>
<proteinExistence type="predicted"/>
<protein>
    <submittedName>
        <fullName evidence="1">Uncharacterized protein</fullName>
    </submittedName>
</protein>
<gene>
    <name evidence="1" type="ORF">D5086_031510</name>
</gene>
<evidence type="ECO:0000313" key="1">
    <source>
        <dbReference type="EMBL" id="KAL3566095.1"/>
    </source>
</evidence>
<dbReference type="EMBL" id="RCHU02000018">
    <property type="protein sequence ID" value="KAL3566095.1"/>
    <property type="molecule type" value="Genomic_DNA"/>
</dbReference>
<evidence type="ECO:0000313" key="2">
    <source>
        <dbReference type="Proteomes" id="UP000309997"/>
    </source>
</evidence>
<dbReference type="Proteomes" id="UP000309997">
    <property type="component" value="Unassembled WGS sequence"/>
</dbReference>
<name>A0ACC4AIS5_POPAL</name>